<gene>
    <name evidence="3" type="ORF">CSOJ01_13451</name>
</gene>
<dbReference type="Proteomes" id="UP000652219">
    <property type="component" value="Unassembled WGS sequence"/>
</dbReference>
<keyword evidence="1" id="KW-0677">Repeat</keyword>
<keyword evidence="4" id="KW-1185">Reference proteome</keyword>
<accession>A0A8H6ISC9</accession>
<dbReference type="PANTHER" id="PTHR10039:SF5">
    <property type="entry name" value="NACHT DOMAIN-CONTAINING PROTEIN"/>
    <property type="match status" value="1"/>
</dbReference>
<evidence type="ECO:0000313" key="3">
    <source>
        <dbReference type="EMBL" id="KAF6795388.1"/>
    </source>
</evidence>
<dbReference type="AlphaFoldDB" id="A0A8H6ISC9"/>
<dbReference type="Pfam" id="PF24883">
    <property type="entry name" value="NPHP3_N"/>
    <property type="match status" value="1"/>
</dbReference>
<evidence type="ECO:0000313" key="4">
    <source>
        <dbReference type="Proteomes" id="UP000652219"/>
    </source>
</evidence>
<dbReference type="EMBL" id="WIGN01000390">
    <property type="protein sequence ID" value="KAF6795388.1"/>
    <property type="molecule type" value="Genomic_DNA"/>
</dbReference>
<proteinExistence type="predicted"/>
<dbReference type="InterPro" id="IPR056884">
    <property type="entry name" value="NPHP3-like_N"/>
</dbReference>
<feature type="domain" description="Nephrocystin 3-like N-terminal" evidence="2">
    <location>
        <begin position="158"/>
        <end position="192"/>
    </location>
</feature>
<evidence type="ECO:0000256" key="1">
    <source>
        <dbReference type="ARBA" id="ARBA00022737"/>
    </source>
</evidence>
<reference evidence="3 4" key="1">
    <citation type="journal article" date="2020" name="Phytopathology">
        <title>Genome Sequence Resources of Colletotrichum truncatum, C. plurivorum, C. musicola, and C. sojae: Four Species Pathogenic to Soybean (Glycine max).</title>
        <authorList>
            <person name="Rogerio F."/>
            <person name="Boufleur T.R."/>
            <person name="Ciampi-Guillardi M."/>
            <person name="Sukno S.A."/>
            <person name="Thon M.R."/>
            <person name="Massola Junior N.S."/>
            <person name="Baroncelli R."/>
        </authorList>
    </citation>
    <scope>NUCLEOTIDE SEQUENCE [LARGE SCALE GENOMIC DNA]</scope>
    <source>
        <strain evidence="3 4">LFN0009</strain>
    </source>
</reference>
<dbReference type="PANTHER" id="PTHR10039">
    <property type="entry name" value="AMELOGENIN"/>
    <property type="match status" value="1"/>
</dbReference>
<protein>
    <recommendedName>
        <fullName evidence="2">Nephrocystin 3-like N-terminal domain-containing protein</fullName>
    </recommendedName>
</protein>
<organism evidence="3 4">
    <name type="scientific">Colletotrichum sojae</name>
    <dbReference type="NCBI Taxonomy" id="2175907"/>
    <lineage>
        <taxon>Eukaryota</taxon>
        <taxon>Fungi</taxon>
        <taxon>Dikarya</taxon>
        <taxon>Ascomycota</taxon>
        <taxon>Pezizomycotina</taxon>
        <taxon>Sordariomycetes</taxon>
        <taxon>Hypocreomycetidae</taxon>
        <taxon>Glomerellales</taxon>
        <taxon>Glomerellaceae</taxon>
        <taxon>Colletotrichum</taxon>
        <taxon>Colletotrichum orchidearum species complex</taxon>
    </lineage>
</organism>
<sequence>MRGRLTGNNANATMVPGKVFKREPFISVRWPWLLLPLFERALTAALLVVSILMTRRDPLLKSSTTTLITSIENLIRDQSSSVMKHVTQESQKMREMMLAAEHAASIGLGREALMRSLAYQEANERRNQVENAHDGIFEWIFQHDGESKKHEHRRWSDITDFIRSPEDKLYWISGKPGSGKSTLMKFLLKNDRIKEMLGQTSHTKSCVIASHFIWARGRKPSVIYLYDSLRFTSGDLSATGPMRT</sequence>
<evidence type="ECO:0000259" key="2">
    <source>
        <dbReference type="Pfam" id="PF24883"/>
    </source>
</evidence>
<name>A0A8H6ISC9_9PEZI</name>
<comment type="caution">
    <text evidence="3">The sequence shown here is derived from an EMBL/GenBank/DDBJ whole genome shotgun (WGS) entry which is preliminary data.</text>
</comment>